<dbReference type="AlphaFoldDB" id="A0A371G7T0"/>
<gene>
    <name evidence="2" type="ORF">CR513_32055</name>
</gene>
<dbReference type="Gene3D" id="2.40.70.10">
    <property type="entry name" value="Acid Proteases"/>
    <property type="match status" value="1"/>
</dbReference>
<dbReference type="InterPro" id="IPR021109">
    <property type="entry name" value="Peptidase_aspartic_dom_sf"/>
</dbReference>
<proteinExistence type="predicted"/>
<name>A0A371G7T0_MUCPR</name>
<evidence type="ECO:0000313" key="2">
    <source>
        <dbReference type="EMBL" id="RDX86602.1"/>
    </source>
</evidence>
<dbReference type="OrthoDB" id="1734538at2759"/>
<comment type="caution">
    <text evidence="2">The sequence shown here is derived from an EMBL/GenBank/DDBJ whole genome shotgun (WGS) entry which is preliminary data.</text>
</comment>
<dbReference type="CDD" id="cd00303">
    <property type="entry name" value="retropepsin_like"/>
    <property type="match status" value="1"/>
</dbReference>
<protein>
    <submittedName>
        <fullName evidence="2">Uncharacterized protein</fullName>
    </submittedName>
</protein>
<organism evidence="2 3">
    <name type="scientific">Mucuna pruriens</name>
    <name type="common">Velvet bean</name>
    <name type="synonym">Dolichos pruriens</name>
    <dbReference type="NCBI Taxonomy" id="157652"/>
    <lineage>
        <taxon>Eukaryota</taxon>
        <taxon>Viridiplantae</taxon>
        <taxon>Streptophyta</taxon>
        <taxon>Embryophyta</taxon>
        <taxon>Tracheophyta</taxon>
        <taxon>Spermatophyta</taxon>
        <taxon>Magnoliopsida</taxon>
        <taxon>eudicotyledons</taxon>
        <taxon>Gunneridae</taxon>
        <taxon>Pentapetalae</taxon>
        <taxon>rosids</taxon>
        <taxon>fabids</taxon>
        <taxon>Fabales</taxon>
        <taxon>Fabaceae</taxon>
        <taxon>Papilionoideae</taxon>
        <taxon>50 kb inversion clade</taxon>
        <taxon>NPAAA clade</taxon>
        <taxon>indigoferoid/millettioid clade</taxon>
        <taxon>Phaseoleae</taxon>
        <taxon>Mucuna</taxon>
    </lineage>
</organism>
<sequence>MCNNLGQKLKPMLNHHIEKAKEEIKTEESNEKEEDSCKKKVVPPRDETPTKESIIDVSNKGKKAVTPNQLSLKCLMMPLFLNIIPDIKKLEEFKVVNLTEECTAVVLKKLSLKLKDPGCFIIPCTMCNSHFDKASCDLGASITLMPYFIFKKLDRTNNHPHDIVEDIMVKVGKFIFPVDFVILYMEEDDIVPIILGRPFLAIRRRIINALDNSKGDISGNYVRLLYFRTLENPKPYKEPIKKWCEKYKWLHESKLITKV</sequence>
<feature type="region of interest" description="Disordered" evidence="1">
    <location>
        <begin position="19"/>
        <end position="52"/>
    </location>
</feature>
<keyword evidence="3" id="KW-1185">Reference proteome</keyword>
<dbReference type="PANTHER" id="PTHR33067">
    <property type="entry name" value="RNA-DIRECTED DNA POLYMERASE-RELATED"/>
    <property type="match status" value="1"/>
</dbReference>
<evidence type="ECO:0000256" key="1">
    <source>
        <dbReference type="SAM" id="MobiDB-lite"/>
    </source>
</evidence>
<dbReference type="EMBL" id="QJKJ01006472">
    <property type="protein sequence ID" value="RDX86602.1"/>
    <property type="molecule type" value="Genomic_DNA"/>
</dbReference>
<dbReference type="Proteomes" id="UP000257109">
    <property type="component" value="Unassembled WGS sequence"/>
</dbReference>
<dbReference type="PANTHER" id="PTHR33067:SF9">
    <property type="entry name" value="RNA-DIRECTED DNA POLYMERASE"/>
    <property type="match status" value="1"/>
</dbReference>
<accession>A0A371G7T0</accession>
<evidence type="ECO:0000313" key="3">
    <source>
        <dbReference type="Proteomes" id="UP000257109"/>
    </source>
</evidence>
<reference evidence="2" key="1">
    <citation type="submission" date="2018-05" db="EMBL/GenBank/DDBJ databases">
        <title>Draft genome of Mucuna pruriens seed.</title>
        <authorList>
            <person name="Nnadi N.E."/>
            <person name="Vos R."/>
            <person name="Hasami M.H."/>
            <person name="Devisetty U.K."/>
            <person name="Aguiy J.C."/>
        </authorList>
    </citation>
    <scope>NUCLEOTIDE SEQUENCE [LARGE SCALE GENOMIC DNA]</scope>
    <source>
        <strain evidence="2">JCA_2017</strain>
    </source>
</reference>
<feature type="non-terminal residue" evidence="2">
    <location>
        <position position="1"/>
    </location>
</feature>